<dbReference type="Proteomes" id="UP000199698">
    <property type="component" value="Unassembled WGS sequence"/>
</dbReference>
<dbReference type="RefSeq" id="WP_091124922.1">
    <property type="nucleotide sequence ID" value="NZ_FMBA01000047.1"/>
</dbReference>
<dbReference type="AlphaFoldDB" id="A0A1C4CRT2"/>
<proteinExistence type="predicted"/>
<keyword evidence="3" id="KW-1185">Reference proteome</keyword>
<dbReference type="STRING" id="1798183.GA0061080_10478"/>
<accession>A0A1C4CRT2</accession>
<keyword evidence="1" id="KW-0472">Membrane</keyword>
<dbReference type="OrthoDB" id="7053268at2"/>
<evidence type="ECO:0000256" key="1">
    <source>
        <dbReference type="SAM" id="Phobius"/>
    </source>
</evidence>
<feature type="transmembrane region" description="Helical" evidence="1">
    <location>
        <begin position="7"/>
        <end position="26"/>
    </location>
</feature>
<evidence type="ECO:0000313" key="2">
    <source>
        <dbReference type="EMBL" id="SCC21875.1"/>
    </source>
</evidence>
<reference evidence="3" key="1">
    <citation type="submission" date="2016-08" db="EMBL/GenBank/DDBJ databases">
        <authorList>
            <person name="Varghese N."/>
            <person name="Submissions Spin"/>
        </authorList>
    </citation>
    <scope>NUCLEOTIDE SEQUENCE [LARGE SCALE GENOMIC DNA]</scope>
    <source>
        <strain evidence="3">R-53144</strain>
    </source>
</reference>
<gene>
    <name evidence="2" type="ORF">GA0061080_10478</name>
</gene>
<protein>
    <recommendedName>
        <fullName evidence="4">AsmA family protein</fullName>
    </recommendedName>
</protein>
<evidence type="ECO:0008006" key="4">
    <source>
        <dbReference type="Google" id="ProtNLM"/>
    </source>
</evidence>
<keyword evidence="1" id="KW-1133">Transmembrane helix</keyword>
<name>A0A1C4CRT2_9GAMM</name>
<sequence>MRRLRFYIIILLSIIWFFVLLSYFVIQTSFGAKIVSQQLSKFSCYTISIGSVHHSFSNFYELVFDNVVVKNDRQEIVNVPTLVVGLDKTDLWQLTHFNYVIVINGTINHADNDGQFSHYNFSTNTLKLIDSTVNISVNNGQDQLSFTQLNGGIKPFSLSVVSLSGEDKYQFDFSSQAVLVNQVPIKSMLIQGFHLNGVTTVTNLGGNIDNGFFVSKLKIRDNNHLNIDQIQLHNINFQSTDKDFWNRYSHIVPNMAIKQLSIFESSIQLPNFLIEKGNIEATNLSYDDKWHFDQSTFVFNADHVVWHDEEFASVLAQLSSNDQEVTIKKVLAKWNKGSMNFAGKWKDSTLHLDQLTLSDINYQLPEKLEFSTLPSIFRSIKVDKLTALQSLIIRKYSDFPFTLYNFQVSGTDVVLAKDHKLGFFAGTTFFKSEKGSFNRIDASYLDLILKFDAENHASLIFSTLVSGGMIESNAHVDLSQNEPLSLQFNAYGVTSSLLENWKLVKQPPKAMNYSVNLQGKLLPFSFSGVFSSDGNNYIIKHEH</sequence>
<evidence type="ECO:0000313" key="3">
    <source>
        <dbReference type="Proteomes" id="UP000199698"/>
    </source>
</evidence>
<organism evidence="2 3">
    <name type="scientific">Gilliamella intestini</name>
    <dbReference type="NCBI Taxonomy" id="1798183"/>
    <lineage>
        <taxon>Bacteria</taxon>
        <taxon>Pseudomonadati</taxon>
        <taxon>Pseudomonadota</taxon>
        <taxon>Gammaproteobacteria</taxon>
        <taxon>Orbales</taxon>
        <taxon>Orbaceae</taxon>
        <taxon>Gilliamella</taxon>
    </lineage>
</organism>
<keyword evidence="1" id="KW-0812">Transmembrane</keyword>
<dbReference type="EMBL" id="FMBA01000047">
    <property type="protein sequence ID" value="SCC21875.1"/>
    <property type="molecule type" value="Genomic_DNA"/>
</dbReference>